<protein>
    <submittedName>
        <fullName evidence="1">Uncharacterized protein</fullName>
    </submittedName>
</protein>
<dbReference type="EMBL" id="KZ613475">
    <property type="protein sequence ID" value="PMD23207.1"/>
    <property type="molecule type" value="Genomic_DNA"/>
</dbReference>
<evidence type="ECO:0000313" key="2">
    <source>
        <dbReference type="Proteomes" id="UP000235672"/>
    </source>
</evidence>
<sequence length="171" mass="19985">MSDLPYSSQYLSDFGVAIESANKRHVLLFRYFIQLYLLRLQVSRYTPICHRITITATPCLEAGLSPKEFQRSVRPELTYLHSSAPSNSQITNIPVNIERGLDDEKWHDLFLHYSNTNFEPPQGRVNELDGRNPTPSRDLLQRWAYETSNINITFAERLEKSKWEAPRMQRL</sequence>
<keyword evidence="2" id="KW-1185">Reference proteome</keyword>
<reference evidence="1 2" key="1">
    <citation type="submission" date="2016-05" db="EMBL/GenBank/DDBJ databases">
        <title>A degradative enzymes factory behind the ericoid mycorrhizal symbiosis.</title>
        <authorList>
            <consortium name="DOE Joint Genome Institute"/>
            <person name="Martino E."/>
            <person name="Morin E."/>
            <person name="Grelet G."/>
            <person name="Kuo A."/>
            <person name="Kohler A."/>
            <person name="Daghino S."/>
            <person name="Barry K."/>
            <person name="Choi C."/>
            <person name="Cichocki N."/>
            <person name="Clum A."/>
            <person name="Copeland A."/>
            <person name="Hainaut M."/>
            <person name="Haridas S."/>
            <person name="Labutti K."/>
            <person name="Lindquist E."/>
            <person name="Lipzen A."/>
            <person name="Khouja H.-R."/>
            <person name="Murat C."/>
            <person name="Ohm R."/>
            <person name="Olson A."/>
            <person name="Spatafora J."/>
            <person name="Veneault-Fourrey C."/>
            <person name="Henrissat B."/>
            <person name="Grigoriev I."/>
            <person name="Martin F."/>
            <person name="Perotto S."/>
        </authorList>
    </citation>
    <scope>NUCLEOTIDE SEQUENCE [LARGE SCALE GENOMIC DNA]</scope>
    <source>
        <strain evidence="1 2">UAMH 7357</strain>
    </source>
</reference>
<proteinExistence type="predicted"/>
<evidence type="ECO:0000313" key="1">
    <source>
        <dbReference type="EMBL" id="PMD23207.1"/>
    </source>
</evidence>
<gene>
    <name evidence="1" type="ORF">NA56DRAFT_701483</name>
</gene>
<dbReference type="Proteomes" id="UP000235672">
    <property type="component" value="Unassembled WGS sequence"/>
</dbReference>
<organism evidence="1 2">
    <name type="scientific">Hyaloscypha hepaticicola</name>
    <dbReference type="NCBI Taxonomy" id="2082293"/>
    <lineage>
        <taxon>Eukaryota</taxon>
        <taxon>Fungi</taxon>
        <taxon>Dikarya</taxon>
        <taxon>Ascomycota</taxon>
        <taxon>Pezizomycotina</taxon>
        <taxon>Leotiomycetes</taxon>
        <taxon>Helotiales</taxon>
        <taxon>Hyaloscyphaceae</taxon>
        <taxon>Hyaloscypha</taxon>
    </lineage>
</organism>
<name>A0A2J6QAA9_9HELO</name>
<dbReference type="AlphaFoldDB" id="A0A2J6QAA9"/>
<accession>A0A2J6QAA9</accession>
<dbReference type="OrthoDB" id="10592447at2759"/>